<evidence type="ECO:0000256" key="5">
    <source>
        <dbReference type="ARBA" id="ARBA00023136"/>
    </source>
</evidence>
<gene>
    <name evidence="7" type="ORF">ACFO0N_14275</name>
</gene>
<dbReference type="Proteomes" id="UP001595921">
    <property type="component" value="Unassembled WGS sequence"/>
</dbReference>
<dbReference type="AlphaFoldDB" id="A0ABD5PDY0"/>
<dbReference type="InterPro" id="IPR005171">
    <property type="entry name" value="Cyt_c_oxidase_su4_prok"/>
</dbReference>
<organism evidence="7 8">
    <name type="scientific">Halobium salinum</name>
    <dbReference type="NCBI Taxonomy" id="1364940"/>
    <lineage>
        <taxon>Archaea</taxon>
        <taxon>Methanobacteriati</taxon>
        <taxon>Methanobacteriota</taxon>
        <taxon>Stenosarchaea group</taxon>
        <taxon>Halobacteria</taxon>
        <taxon>Halobacteriales</taxon>
        <taxon>Haloferacaceae</taxon>
        <taxon>Halobium</taxon>
    </lineage>
</organism>
<dbReference type="Pfam" id="PF03626">
    <property type="entry name" value="COX4_pro"/>
    <property type="match status" value="1"/>
</dbReference>
<evidence type="ECO:0000313" key="8">
    <source>
        <dbReference type="Proteomes" id="UP001595921"/>
    </source>
</evidence>
<reference evidence="7 8" key="1">
    <citation type="journal article" date="2019" name="Int. J. Syst. Evol. Microbiol.">
        <title>The Global Catalogue of Microorganisms (GCM) 10K type strain sequencing project: providing services to taxonomists for standard genome sequencing and annotation.</title>
        <authorList>
            <consortium name="The Broad Institute Genomics Platform"/>
            <consortium name="The Broad Institute Genome Sequencing Center for Infectious Disease"/>
            <person name="Wu L."/>
            <person name="Ma J."/>
        </authorList>
    </citation>
    <scope>NUCLEOTIDE SEQUENCE [LARGE SCALE GENOMIC DNA]</scope>
    <source>
        <strain evidence="7 8">CGMCC 1.12553</strain>
    </source>
</reference>
<evidence type="ECO:0000313" key="7">
    <source>
        <dbReference type="EMBL" id="MFC4359111.1"/>
    </source>
</evidence>
<dbReference type="RefSeq" id="WP_267620245.1">
    <property type="nucleotide sequence ID" value="NZ_JAODIW010000004.1"/>
</dbReference>
<protein>
    <submittedName>
        <fullName evidence="7">Cytochrome C oxidase subunit IV family protein</fullName>
    </submittedName>
</protein>
<name>A0ABD5PDY0_9EURY</name>
<evidence type="ECO:0000256" key="2">
    <source>
        <dbReference type="ARBA" id="ARBA00022475"/>
    </source>
</evidence>
<keyword evidence="4 6" id="KW-1133">Transmembrane helix</keyword>
<feature type="transmembrane region" description="Helical" evidence="6">
    <location>
        <begin position="7"/>
        <end position="24"/>
    </location>
</feature>
<keyword evidence="3 6" id="KW-0812">Transmembrane</keyword>
<comment type="subcellular location">
    <subcellularLocation>
        <location evidence="1">Cell membrane</location>
        <topology evidence="1">Multi-pass membrane protein</topology>
    </subcellularLocation>
</comment>
<evidence type="ECO:0000256" key="3">
    <source>
        <dbReference type="ARBA" id="ARBA00022692"/>
    </source>
</evidence>
<dbReference type="GO" id="GO:0005886">
    <property type="term" value="C:plasma membrane"/>
    <property type="evidence" value="ECO:0007669"/>
    <property type="project" value="UniProtKB-SubCell"/>
</dbReference>
<keyword evidence="2" id="KW-1003">Cell membrane</keyword>
<feature type="transmembrane region" description="Helical" evidence="6">
    <location>
        <begin position="30"/>
        <end position="53"/>
    </location>
</feature>
<proteinExistence type="predicted"/>
<feature type="transmembrane region" description="Helical" evidence="6">
    <location>
        <begin position="65"/>
        <end position="85"/>
    </location>
</feature>
<accession>A0ABD5PDY0</accession>
<dbReference type="EMBL" id="JBHSDS010000007">
    <property type="protein sequence ID" value="MFC4359111.1"/>
    <property type="molecule type" value="Genomic_DNA"/>
</dbReference>
<evidence type="ECO:0000256" key="4">
    <source>
        <dbReference type="ARBA" id="ARBA00022989"/>
    </source>
</evidence>
<keyword evidence="5 6" id="KW-0472">Membrane</keyword>
<sequence>MSRLRLYVAIYVVLFAFATMQVFVEGLGLSYWTGFWAVIGLSAVKALLVAGYYQHLRFEPRSLSYLMLVGLTAAVVLTAAAAYSIS</sequence>
<evidence type="ECO:0000256" key="1">
    <source>
        <dbReference type="ARBA" id="ARBA00004651"/>
    </source>
</evidence>
<comment type="caution">
    <text evidence="7">The sequence shown here is derived from an EMBL/GenBank/DDBJ whole genome shotgun (WGS) entry which is preliminary data.</text>
</comment>
<keyword evidence="8" id="KW-1185">Reference proteome</keyword>
<evidence type="ECO:0000256" key="6">
    <source>
        <dbReference type="SAM" id="Phobius"/>
    </source>
</evidence>